<feature type="signal peptide" evidence="1">
    <location>
        <begin position="1"/>
        <end position="19"/>
    </location>
</feature>
<evidence type="ECO:0000256" key="1">
    <source>
        <dbReference type="SAM" id="SignalP"/>
    </source>
</evidence>
<organism evidence="3 4">
    <name type="scientific">Meloidogyne hapla</name>
    <name type="common">Root-knot nematode worm</name>
    <dbReference type="NCBI Taxonomy" id="6305"/>
    <lineage>
        <taxon>Eukaryota</taxon>
        <taxon>Metazoa</taxon>
        <taxon>Ecdysozoa</taxon>
        <taxon>Nematoda</taxon>
        <taxon>Chromadorea</taxon>
        <taxon>Rhabditida</taxon>
        <taxon>Tylenchina</taxon>
        <taxon>Tylenchomorpha</taxon>
        <taxon>Tylenchoidea</taxon>
        <taxon>Meloidogynidae</taxon>
        <taxon>Meloidogyninae</taxon>
        <taxon>Meloidogyne</taxon>
    </lineage>
</organism>
<dbReference type="InterPro" id="IPR003609">
    <property type="entry name" value="Pan_app"/>
</dbReference>
<keyword evidence="1" id="KW-0732">Signal</keyword>
<dbReference type="Pfam" id="PF00024">
    <property type="entry name" value="PAN_1"/>
    <property type="match status" value="1"/>
</dbReference>
<sequence>MYYSTLTLLITLIIQTAKSTTEWFGDARAHMNPPQQPPFYDIVYDESDCPFGLESIAIPEYVYFGEMIAAKPVREHSLCLQFCLETTRCKAVNYFESIGGKKVIE</sequence>
<accession>A0A1I8BRA8</accession>
<keyword evidence="3" id="KW-1185">Reference proteome</keyword>
<dbReference type="Proteomes" id="UP000095281">
    <property type="component" value="Unplaced"/>
</dbReference>
<proteinExistence type="predicted"/>
<feature type="chain" id="PRO_5009316118" evidence="1">
    <location>
        <begin position="20"/>
        <end position="105"/>
    </location>
</feature>
<evidence type="ECO:0000313" key="4">
    <source>
        <dbReference type="WBParaSite" id="MhA1_Contig42.frz3.gene7"/>
    </source>
</evidence>
<dbReference type="AlphaFoldDB" id="A0A1I8BRA8"/>
<evidence type="ECO:0000313" key="3">
    <source>
        <dbReference type="Proteomes" id="UP000095281"/>
    </source>
</evidence>
<reference evidence="4" key="1">
    <citation type="submission" date="2016-11" db="UniProtKB">
        <authorList>
            <consortium name="WormBaseParasite"/>
        </authorList>
    </citation>
    <scope>IDENTIFICATION</scope>
</reference>
<feature type="domain" description="Apple" evidence="2">
    <location>
        <begin position="57"/>
        <end position="97"/>
    </location>
</feature>
<name>A0A1I8BRA8_MELHA</name>
<protein>
    <submittedName>
        <fullName evidence="4">Apple domain-containing protein</fullName>
    </submittedName>
</protein>
<evidence type="ECO:0000259" key="2">
    <source>
        <dbReference type="Pfam" id="PF00024"/>
    </source>
</evidence>
<dbReference type="WBParaSite" id="MhA1_Contig42.frz3.gene7">
    <property type="protein sequence ID" value="MhA1_Contig42.frz3.gene7"/>
    <property type="gene ID" value="MhA1_Contig42.frz3.gene7"/>
</dbReference>